<reference evidence="3 4" key="1">
    <citation type="journal article" date="2016" name="Nat. Commun.">
        <title>Thousands of microbial genomes shed light on interconnected biogeochemical processes in an aquifer system.</title>
        <authorList>
            <person name="Anantharaman K."/>
            <person name="Brown C.T."/>
            <person name="Hug L.A."/>
            <person name="Sharon I."/>
            <person name="Castelle C.J."/>
            <person name="Probst A.J."/>
            <person name="Thomas B.C."/>
            <person name="Singh A."/>
            <person name="Wilkins M.J."/>
            <person name="Karaoz U."/>
            <person name="Brodie E.L."/>
            <person name="Williams K.H."/>
            <person name="Hubbard S.S."/>
            <person name="Banfield J.F."/>
        </authorList>
    </citation>
    <scope>NUCLEOTIDE SEQUENCE [LARGE SCALE GENOMIC DNA]</scope>
</reference>
<evidence type="ECO:0000313" key="3">
    <source>
        <dbReference type="EMBL" id="OGZ58455.1"/>
    </source>
</evidence>
<feature type="transmembrane region" description="Helical" evidence="2">
    <location>
        <begin position="230"/>
        <end position="253"/>
    </location>
</feature>
<organism evidence="3 4">
    <name type="scientific">Candidatus Spechtbacteria bacterium RIFCSPHIGHO2_01_FULL_43_30</name>
    <dbReference type="NCBI Taxonomy" id="1802158"/>
    <lineage>
        <taxon>Bacteria</taxon>
        <taxon>Candidatus Spechtiibacteriota</taxon>
    </lineage>
</organism>
<dbReference type="EMBL" id="MHOD01000007">
    <property type="protein sequence ID" value="OGZ58455.1"/>
    <property type="molecule type" value="Genomic_DNA"/>
</dbReference>
<feature type="transmembrane region" description="Helical" evidence="2">
    <location>
        <begin position="70"/>
        <end position="95"/>
    </location>
</feature>
<sequence>MDEKYIDNNSGSNLKSGVPGSTGVSNGAGATRGIAVPRWKRTAILMAGFGFGGLLWGFEAYRGTVGTDDAFVSPFSFILGAVAMGFFGGLAVAIVKKMDNLNSSKSLGHLFFDKETAKIVGVSTVAWVGAFGVVSMLDYHLWLYGSILGIIPEIFLDGEIIEQFISLDSSMDIGYLWIGFLLVGLIAGVIYLLVTRLNILSSAGYSALGFGISSLFSPIIGNVFGNLLNILVMNYLATFLLLGVLFGLILGLISKKESKGFSKTSP</sequence>
<proteinExistence type="predicted"/>
<keyword evidence="2" id="KW-0812">Transmembrane</keyword>
<name>A0A1G2H7J3_9BACT</name>
<feature type="transmembrane region" description="Helical" evidence="2">
    <location>
        <begin position="174"/>
        <end position="193"/>
    </location>
</feature>
<dbReference type="AlphaFoldDB" id="A0A1G2H7J3"/>
<keyword evidence="2" id="KW-1133">Transmembrane helix</keyword>
<feature type="region of interest" description="Disordered" evidence="1">
    <location>
        <begin position="1"/>
        <end position="24"/>
    </location>
</feature>
<feature type="transmembrane region" description="Helical" evidence="2">
    <location>
        <begin position="42"/>
        <end position="58"/>
    </location>
</feature>
<gene>
    <name evidence="3" type="ORF">A2827_01970</name>
</gene>
<evidence type="ECO:0000313" key="4">
    <source>
        <dbReference type="Proteomes" id="UP000177932"/>
    </source>
</evidence>
<accession>A0A1G2H7J3</accession>
<keyword evidence="2" id="KW-0472">Membrane</keyword>
<evidence type="ECO:0000256" key="2">
    <source>
        <dbReference type="SAM" id="Phobius"/>
    </source>
</evidence>
<evidence type="ECO:0000256" key="1">
    <source>
        <dbReference type="SAM" id="MobiDB-lite"/>
    </source>
</evidence>
<feature type="transmembrane region" description="Helical" evidence="2">
    <location>
        <begin position="205"/>
        <end position="224"/>
    </location>
</feature>
<dbReference type="Proteomes" id="UP000177932">
    <property type="component" value="Unassembled WGS sequence"/>
</dbReference>
<feature type="transmembrane region" description="Helical" evidence="2">
    <location>
        <begin position="116"/>
        <end position="137"/>
    </location>
</feature>
<comment type="caution">
    <text evidence="3">The sequence shown here is derived from an EMBL/GenBank/DDBJ whole genome shotgun (WGS) entry which is preliminary data.</text>
</comment>
<protein>
    <submittedName>
        <fullName evidence="3">Uncharacterized protein</fullName>
    </submittedName>
</protein>